<comment type="caution">
    <text evidence="2">The sequence shown here is derived from an EMBL/GenBank/DDBJ whole genome shotgun (WGS) entry which is preliminary data.</text>
</comment>
<sequence>MSARKTATKAQAQESAVRHPRETTTLFGHHAAEQALLDAYRGGRIAHSWLIGGAQGIGKATLAYRMARFVLAHREPQSDAVQGAASLAIDADHPVARHIAAEAHGGLLTLERSANEKGVLRNVITVDESRETISFFGATAAIEGWRVCIVDTVDDLNANSANALLKVIEEPPQRSLFLLLSNAPARVLPTIQSRCRKLMLRPLAIADVIAAAADATDLDPNDPQLVEAAAASEGSVSRALMLTGGGALSLQQTTTALLDSLPNVDPRALHALGDAIGGTDRATLQAFVDGIDRWVAARLRTPDPNAELPRLARLAEVWEKIGRAARDTEAYNLERKPLVFSVFGLLAEAVR</sequence>
<feature type="region of interest" description="Disordered" evidence="1">
    <location>
        <begin position="1"/>
        <end position="22"/>
    </location>
</feature>
<dbReference type="GO" id="GO:0006261">
    <property type="term" value="P:DNA-templated DNA replication"/>
    <property type="evidence" value="ECO:0007669"/>
    <property type="project" value="TreeGrafter"/>
</dbReference>
<evidence type="ECO:0000313" key="3">
    <source>
        <dbReference type="Proteomes" id="UP000248134"/>
    </source>
</evidence>
<dbReference type="EMBL" id="QKQS01000013">
    <property type="protein sequence ID" value="PZA11957.1"/>
    <property type="molecule type" value="Genomic_DNA"/>
</dbReference>
<dbReference type="PANTHER" id="PTHR11669">
    <property type="entry name" value="REPLICATION FACTOR C / DNA POLYMERASE III GAMMA-TAU SUBUNIT"/>
    <property type="match status" value="1"/>
</dbReference>
<dbReference type="Proteomes" id="UP000248134">
    <property type="component" value="Unassembled WGS sequence"/>
</dbReference>
<dbReference type="Pfam" id="PF13177">
    <property type="entry name" value="DNA_pol3_delta2"/>
    <property type="match status" value="1"/>
</dbReference>
<reference evidence="2 3" key="1">
    <citation type="submission" date="2018-06" db="EMBL/GenBank/DDBJ databases">
        <title>Draft Whole-Genome Sequence of the purple photosynthetic bacterium Rhodospeudomonas palustris XCP.</title>
        <authorList>
            <person name="Rayyan A."/>
            <person name="Meyer T.E."/>
            <person name="Kyndt J.A."/>
        </authorList>
    </citation>
    <scope>NUCLEOTIDE SEQUENCE [LARGE SCALE GENOMIC DNA]</scope>
    <source>
        <strain evidence="2 3">XCP</strain>
    </source>
</reference>
<organism evidence="2 3">
    <name type="scientific">Rhodopseudomonas palustris</name>
    <dbReference type="NCBI Taxonomy" id="1076"/>
    <lineage>
        <taxon>Bacteria</taxon>
        <taxon>Pseudomonadati</taxon>
        <taxon>Pseudomonadota</taxon>
        <taxon>Alphaproteobacteria</taxon>
        <taxon>Hyphomicrobiales</taxon>
        <taxon>Nitrobacteraceae</taxon>
        <taxon>Rhodopseudomonas</taxon>
    </lineage>
</organism>
<dbReference type="OrthoDB" id="9811073at2"/>
<dbReference type="Gene3D" id="3.40.50.300">
    <property type="entry name" value="P-loop containing nucleotide triphosphate hydrolases"/>
    <property type="match status" value="1"/>
</dbReference>
<dbReference type="GO" id="GO:0009360">
    <property type="term" value="C:DNA polymerase III complex"/>
    <property type="evidence" value="ECO:0007669"/>
    <property type="project" value="TreeGrafter"/>
</dbReference>
<dbReference type="InterPro" id="IPR050238">
    <property type="entry name" value="DNA_Rep/Repair_Clamp_Loader"/>
</dbReference>
<name>A0A323UI93_RHOPL</name>
<gene>
    <name evidence="2" type="ORF">DNX69_07965</name>
</gene>
<evidence type="ECO:0000256" key="1">
    <source>
        <dbReference type="SAM" id="MobiDB-lite"/>
    </source>
</evidence>
<dbReference type="AlphaFoldDB" id="A0A323UI93"/>
<accession>A0A323UI93</accession>
<dbReference type="InterPro" id="IPR027417">
    <property type="entry name" value="P-loop_NTPase"/>
</dbReference>
<evidence type="ECO:0000313" key="2">
    <source>
        <dbReference type="EMBL" id="PZA11957.1"/>
    </source>
</evidence>
<protein>
    <submittedName>
        <fullName evidence="2">DNA polymerase III subunit delta</fullName>
    </submittedName>
</protein>
<dbReference type="NCBIfam" id="NF005677">
    <property type="entry name" value="PRK07471.1"/>
    <property type="match status" value="1"/>
</dbReference>
<dbReference type="RefSeq" id="WP_110785481.1">
    <property type="nucleotide sequence ID" value="NZ_QKQS01000013.1"/>
</dbReference>
<proteinExistence type="predicted"/>
<dbReference type="SUPFAM" id="SSF52540">
    <property type="entry name" value="P-loop containing nucleoside triphosphate hydrolases"/>
    <property type="match status" value="1"/>
</dbReference>
<dbReference type="PANTHER" id="PTHR11669:SF8">
    <property type="entry name" value="DNA POLYMERASE III SUBUNIT DELTA"/>
    <property type="match status" value="1"/>
</dbReference>